<dbReference type="EMBL" id="RKMF01000007">
    <property type="protein sequence ID" value="ROZ63274.1"/>
    <property type="molecule type" value="Genomic_DNA"/>
</dbReference>
<dbReference type="AlphaFoldDB" id="A0A3N3ZQ60"/>
<organism evidence="1 2">
    <name type="scientific">Kocuria soli</name>
    <dbReference type="NCBI Taxonomy" id="2485125"/>
    <lineage>
        <taxon>Bacteria</taxon>
        <taxon>Bacillati</taxon>
        <taxon>Actinomycetota</taxon>
        <taxon>Actinomycetes</taxon>
        <taxon>Micrococcales</taxon>
        <taxon>Micrococcaceae</taxon>
        <taxon>Kocuria</taxon>
    </lineage>
</organism>
<gene>
    <name evidence="1" type="ORF">EDL96_06965</name>
</gene>
<dbReference type="Gene3D" id="3.40.50.1820">
    <property type="entry name" value="alpha/beta hydrolase"/>
    <property type="match status" value="2"/>
</dbReference>
<sequence>MDGIAGWLQVDDDALAVVTHIPDGQPRGIMVIATSVGREGVVAYRSLRVLALTAVAAGLLVYRFAWRGTGDSGGELPDDVAAAWSRDLTAVIQHARQTAPGRPVTVVGLRLGAAIAFSCRTVLDDGDLTIGWEPVAGRRWLREHVALRKLWVSQAPDSTGVEVGGALFSQAGANSLSNLRLPKSPTPGWVEMRGENRESAERLYAVPSRDALVEYQAINRVVELAVATCATAPGAGESVSVDLPEEWMHVVDGSRVREHFVRVGPEHLPAVLTEPAEKTQINNAMVLVPADAEPRDGPTGLWARTARRLASRGASVLRVDRRDMGEATQMGRAEQPIPYREEILQDVAAAVCDQRARTGMEVTGVGLCSGAWLLLRDAARLPLKKVIAINNVAWSPRPDYYDRYYKTGRLKALLGADATSEPVAPFTKAPTSWKLRLKLFLKAARNEAQMRMPHAARRQLSRYGVMQTVSQLFEKGTPEVLLAMGSEDLIEFKRSGGVQEVQRLRKAGHKIQVSPLGDVDHALLSFAGRSSVEQMLLREIRA</sequence>
<evidence type="ECO:0000313" key="1">
    <source>
        <dbReference type="EMBL" id="ROZ63274.1"/>
    </source>
</evidence>
<dbReference type="SUPFAM" id="SSF53474">
    <property type="entry name" value="alpha/beta-Hydrolases"/>
    <property type="match status" value="2"/>
</dbReference>
<dbReference type="RefSeq" id="WP_123825072.1">
    <property type="nucleotide sequence ID" value="NZ_RKMF01000007.1"/>
</dbReference>
<accession>A0A3N3ZQ60</accession>
<evidence type="ECO:0008006" key="3">
    <source>
        <dbReference type="Google" id="ProtNLM"/>
    </source>
</evidence>
<evidence type="ECO:0000313" key="2">
    <source>
        <dbReference type="Proteomes" id="UP000270616"/>
    </source>
</evidence>
<protein>
    <recommendedName>
        <fullName evidence="3">Alpha/beta hydrolase</fullName>
    </recommendedName>
</protein>
<proteinExistence type="predicted"/>
<dbReference type="InterPro" id="IPR029058">
    <property type="entry name" value="AB_hydrolase_fold"/>
</dbReference>
<dbReference type="Proteomes" id="UP000270616">
    <property type="component" value="Unassembled WGS sequence"/>
</dbReference>
<name>A0A3N3ZQ60_9MICC</name>
<reference evidence="1 2" key="1">
    <citation type="submission" date="2018-10" db="EMBL/GenBank/DDBJ databases">
        <title>Kocuria sp. M5W7-7, whole genome shotgun sequence.</title>
        <authorList>
            <person name="Tuo L."/>
        </authorList>
    </citation>
    <scope>NUCLEOTIDE SEQUENCE [LARGE SCALE GENOMIC DNA]</scope>
    <source>
        <strain evidence="1 2">M5W7-7</strain>
    </source>
</reference>
<dbReference type="OrthoDB" id="4879267at2"/>
<keyword evidence="2" id="KW-1185">Reference proteome</keyword>
<comment type="caution">
    <text evidence="1">The sequence shown here is derived from an EMBL/GenBank/DDBJ whole genome shotgun (WGS) entry which is preliminary data.</text>
</comment>